<organism evidence="2 3">
    <name type="scientific">Caenorhabditis briggsae</name>
    <dbReference type="NCBI Taxonomy" id="6238"/>
    <lineage>
        <taxon>Eukaryota</taxon>
        <taxon>Metazoa</taxon>
        <taxon>Ecdysozoa</taxon>
        <taxon>Nematoda</taxon>
        <taxon>Chromadorea</taxon>
        <taxon>Rhabditida</taxon>
        <taxon>Rhabditina</taxon>
        <taxon>Rhabditomorpha</taxon>
        <taxon>Rhabditoidea</taxon>
        <taxon>Rhabditidae</taxon>
        <taxon>Peloderinae</taxon>
        <taxon>Caenorhabditis</taxon>
    </lineage>
</organism>
<keyword evidence="3" id="KW-1185">Reference proteome</keyword>
<evidence type="ECO:0000256" key="1">
    <source>
        <dbReference type="SAM" id="Phobius"/>
    </source>
</evidence>
<name>A8WYY7_CAEBR</name>
<evidence type="ECO:0000313" key="3">
    <source>
        <dbReference type="Proteomes" id="UP000008549"/>
    </source>
</evidence>
<dbReference type="Proteomes" id="UP000008549">
    <property type="component" value="Unassembled WGS sequence"/>
</dbReference>
<dbReference type="PANTHER" id="PTHR31720">
    <property type="entry name" value="SERPENTINE RECEPTOR, CLASS Z-RELATED"/>
    <property type="match status" value="1"/>
</dbReference>
<dbReference type="RefSeq" id="XP_002638136.1">
    <property type="nucleotide sequence ID" value="XM_002638090.1"/>
</dbReference>
<accession>A8WYY7</accession>
<dbReference type="PANTHER" id="PTHR31720:SF12">
    <property type="entry name" value="SERPENTINE RECEPTOR, CLASS T-RELATED"/>
    <property type="match status" value="1"/>
</dbReference>
<dbReference type="Pfam" id="PF10325">
    <property type="entry name" value="7TM_GPCR_Srz"/>
    <property type="match status" value="1"/>
</dbReference>
<sequence length="320" mass="37912">MNDTETSDSIDSFGISSVILIYSVVSMFALLILIFPFYVVVIRANRKKDKLLTVYPIISHFYKAIRFFYSILFIFIIYVIYRCYAYPDIGYIETLQLTSIIGTLSLMAIFVQAHNFLIILLSFQRFYIFFYQKERSRNTGKYIELNAVKIYLLFYILHILFVIWYIREFTSRDIMFLTYMIFYGFLNFVLLLSSFLYVPMVLKIRRLTSISSSNHHENLKYIFYQTLTIVLFKLSHTWAVCFLETGNYTLENYILLFLFMDLISTPSLIQVSYLLCNSKNVGVIRNLMKFDKIRSTNWMPSLRSSRVHSTHQADMTTSRV</sequence>
<feature type="transmembrane region" description="Helical" evidence="1">
    <location>
        <begin position="101"/>
        <end position="127"/>
    </location>
</feature>
<dbReference type="OMA" id="CKSNREM"/>
<dbReference type="KEGG" id="cbr:CBG_05002"/>
<protein>
    <submittedName>
        <fullName evidence="2">Protein CBG05002</fullName>
    </submittedName>
</protein>
<feature type="transmembrane region" description="Helical" evidence="1">
    <location>
        <begin position="20"/>
        <end position="41"/>
    </location>
</feature>
<keyword evidence="1" id="KW-0472">Membrane</keyword>
<feature type="transmembrane region" description="Helical" evidence="1">
    <location>
        <begin position="148"/>
        <end position="166"/>
    </location>
</feature>
<feature type="transmembrane region" description="Helical" evidence="1">
    <location>
        <begin position="61"/>
        <end position="81"/>
    </location>
</feature>
<dbReference type="AlphaFoldDB" id="A8WYY7"/>
<evidence type="ECO:0000313" key="4">
    <source>
        <dbReference type="WormBase" id="CBG05002"/>
    </source>
</evidence>
<reference evidence="2 3" key="2">
    <citation type="journal article" date="2011" name="PLoS Genet.">
        <title>Caenorhabditis briggsae recombinant inbred line genotypes reveal inter-strain incompatibility and the evolution of recombination.</title>
        <authorList>
            <person name="Ross J.A."/>
            <person name="Koboldt D.C."/>
            <person name="Staisch J.E."/>
            <person name="Chamberlin H.M."/>
            <person name="Gupta B.P."/>
            <person name="Miller R.D."/>
            <person name="Baird S.E."/>
            <person name="Haag E.S."/>
        </authorList>
    </citation>
    <scope>NUCLEOTIDE SEQUENCE [LARGE SCALE GENOMIC DNA]</scope>
    <source>
        <strain evidence="2 3">AF16</strain>
    </source>
</reference>
<reference evidence="2 3" key="1">
    <citation type="journal article" date="2003" name="PLoS Biol.">
        <title>The genome sequence of Caenorhabditis briggsae: a platform for comparative genomics.</title>
        <authorList>
            <person name="Stein L.D."/>
            <person name="Bao Z."/>
            <person name="Blasiar D."/>
            <person name="Blumenthal T."/>
            <person name="Brent M.R."/>
            <person name="Chen N."/>
            <person name="Chinwalla A."/>
            <person name="Clarke L."/>
            <person name="Clee C."/>
            <person name="Coghlan A."/>
            <person name="Coulson A."/>
            <person name="D'Eustachio P."/>
            <person name="Fitch D.H."/>
            <person name="Fulton L.A."/>
            <person name="Fulton R.E."/>
            <person name="Griffiths-Jones S."/>
            <person name="Harris T.W."/>
            <person name="Hillier L.W."/>
            <person name="Kamath R."/>
            <person name="Kuwabara P.E."/>
            <person name="Mardis E.R."/>
            <person name="Marra M.A."/>
            <person name="Miner T.L."/>
            <person name="Minx P."/>
            <person name="Mullikin J.C."/>
            <person name="Plumb R.W."/>
            <person name="Rogers J."/>
            <person name="Schein J.E."/>
            <person name="Sohrmann M."/>
            <person name="Spieth J."/>
            <person name="Stajich J.E."/>
            <person name="Wei C."/>
            <person name="Willey D."/>
            <person name="Wilson R.K."/>
            <person name="Durbin R."/>
            <person name="Waterston R.H."/>
        </authorList>
    </citation>
    <scope>NUCLEOTIDE SEQUENCE [LARGE SCALE GENOMIC DNA]</scope>
    <source>
        <strain evidence="2 3">AF16</strain>
    </source>
</reference>
<dbReference type="eggNOG" id="ENOG502TJKZ">
    <property type="taxonomic scope" value="Eukaryota"/>
</dbReference>
<feature type="transmembrane region" description="Helical" evidence="1">
    <location>
        <begin position="178"/>
        <end position="200"/>
    </location>
</feature>
<gene>
    <name evidence="2 4" type="ORF">CBG05002</name>
    <name evidence="2" type="ORF">CBG_05002</name>
</gene>
<dbReference type="GeneID" id="8580132"/>
<dbReference type="InParanoid" id="A8WYY7"/>
<dbReference type="EMBL" id="HE601135">
    <property type="protein sequence ID" value="CAP25595.1"/>
    <property type="molecule type" value="Genomic_DNA"/>
</dbReference>
<dbReference type="CTD" id="8580132"/>
<dbReference type="HOGENOM" id="CLU_056063_1_0_1"/>
<feature type="transmembrane region" description="Helical" evidence="1">
    <location>
        <begin position="252"/>
        <end position="276"/>
    </location>
</feature>
<dbReference type="WormBase" id="CBG05002">
    <property type="protein sequence ID" value="CBP06921"/>
    <property type="gene ID" value="WBGene00027564"/>
</dbReference>
<keyword evidence="1" id="KW-1133">Transmembrane helix</keyword>
<proteinExistence type="predicted"/>
<dbReference type="InterPro" id="IPR018817">
    <property type="entry name" value="7TM_GPCR_serpentine_rcpt_Srz"/>
</dbReference>
<evidence type="ECO:0000313" key="2">
    <source>
        <dbReference type="EMBL" id="CAP25595.1"/>
    </source>
</evidence>
<feature type="transmembrane region" description="Helical" evidence="1">
    <location>
        <begin position="221"/>
        <end position="240"/>
    </location>
</feature>
<keyword evidence="1" id="KW-0812">Transmembrane</keyword>